<dbReference type="PROSITE" id="PS51318">
    <property type="entry name" value="TAT"/>
    <property type="match status" value="1"/>
</dbReference>
<keyword evidence="1" id="KW-0472">Membrane</keyword>
<gene>
    <name evidence="2" type="ORF">FHS54_003208</name>
</gene>
<protein>
    <recommendedName>
        <fullName evidence="4">DUF1552 domain-containing protein</fullName>
    </recommendedName>
</protein>
<keyword evidence="1" id="KW-0812">Transmembrane</keyword>
<dbReference type="Proteomes" id="UP000576821">
    <property type="component" value="Unassembled WGS sequence"/>
</dbReference>
<organism evidence="2 3">
    <name type="scientific">Sphingobium vermicomposti</name>
    <dbReference type="NCBI Taxonomy" id="529005"/>
    <lineage>
        <taxon>Bacteria</taxon>
        <taxon>Pseudomonadati</taxon>
        <taxon>Pseudomonadota</taxon>
        <taxon>Alphaproteobacteria</taxon>
        <taxon>Sphingomonadales</taxon>
        <taxon>Sphingomonadaceae</taxon>
        <taxon>Sphingobium</taxon>
    </lineage>
</organism>
<evidence type="ECO:0000313" key="3">
    <source>
        <dbReference type="Proteomes" id="UP000576821"/>
    </source>
</evidence>
<dbReference type="InterPro" id="IPR011447">
    <property type="entry name" value="DUF1552"/>
</dbReference>
<comment type="caution">
    <text evidence="2">The sequence shown here is derived from an EMBL/GenBank/DDBJ whole genome shotgun (WGS) entry which is preliminary data.</text>
</comment>
<reference evidence="2 3" key="1">
    <citation type="submission" date="2020-03" db="EMBL/GenBank/DDBJ databases">
        <title>Genomic Encyclopedia of Type Strains, Phase IV (KMG-IV): sequencing the most valuable type-strain genomes for metagenomic binning, comparative biology and taxonomic classification.</title>
        <authorList>
            <person name="Goeker M."/>
        </authorList>
    </citation>
    <scope>NUCLEOTIDE SEQUENCE [LARGE SCALE GENOMIC DNA]</scope>
    <source>
        <strain evidence="2 3">DSM 21299</strain>
    </source>
</reference>
<evidence type="ECO:0000256" key="1">
    <source>
        <dbReference type="SAM" id="Phobius"/>
    </source>
</evidence>
<dbReference type="EMBL" id="JAASQR010000004">
    <property type="protein sequence ID" value="NIJ18208.1"/>
    <property type="molecule type" value="Genomic_DNA"/>
</dbReference>
<dbReference type="InterPro" id="IPR006311">
    <property type="entry name" value="TAT_signal"/>
</dbReference>
<sequence length="462" mass="49775">MTAAKMIDDRLVQGTTRRGFLLRGVVGGAAVTIGLPILDAFLDNNGTAFAATLGGGNLPVRFGTWFWGCGMIPDRWVPKATGADYDLPPQLQPIKDIRQHVSVLSGFNVSLGSRGNLPHLSGNTGVRTGGAADDWLAIRAPTLDVLIADAIGGGSFFRSLDLSADGNTRTSYSFRDGRTMNPTVPSATEFYRKIFGGDFNDPNKADFKPDPRVMVRRSVLSGVTDRRHALLNSVGASDRARLDQYFTAVREMEDKLALQLQKPPPAEACSIPAEPAALRAGADITDVEQRKQNHKMMAQMLAMALACNQTRVFNMNFSTAASDLRQSGNTTGYHQITHEEMVDRSIGYQPTVDFYALRNMEAWADFVAAMAAVKEGDGTLLDNMLVFAHSDVSYAKNHDVQGIPMMLAGSAGGKVKPGIHVAGAGEPISRVGLTIQRAMGLPAESWGLDDMTTKRSVSDILV</sequence>
<name>A0A846MAC7_9SPHN</name>
<proteinExistence type="predicted"/>
<evidence type="ECO:0000313" key="2">
    <source>
        <dbReference type="EMBL" id="NIJ18208.1"/>
    </source>
</evidence>
<dbReference type="AlphaFoldDB" id="A0A846MAC7"/>
<dbReference type="RefSeq" id="WP_243855800.1">
    <property type="nucleotide sequence ID" value="NZ_JAASQR010000004.1"/>
</dbReference>
<keyword evidence="1" id="KW-1133">Transmembrane helix</keyword>
<feature type="transmembrane region" description="Helical" evidence="1">
    <location>
        <begin position="20"/>
        <end position="38"/>
    </location>
</feature>
<accession>A0A846MAC7</accession>
<dbReference type="Pfam" id="PF07586">
    <property type="entry name" value="HXXSHH"/>
    <property type="match status" value="1"/>
</dbReference>
<evidence type="ECO:0008006" key="4">
    <source>
        <dbReference type="Google" id="ProtNLM"/>
    </source>
</evidence>
<keyword evidence="3" id="KW-1185">Reference proteome</keyword>